<keyword evidence="2" id="KW-1185">Reference proteome</keyword>
<protein>
    <recommendedName>
        <fullName evidence="3">RNA-directed DNA polymerase from mobile element jockey</fullName>
    </recommendedName>
</protein>
<organism evidence="1 2">
    <name type="scientific">Stegodyphus mimosarum</name>
    <name type="common">African social velvet spider</name>
    <dbReference type="NCBI Taxonomy" id="407821"/>
    <lineage>
        <taxon>Eukaryota</taxon>
        <taxon>Metazoa</taxon>
        <taxon>Ecdysozoa</taxon>
        <taxon>Arthropoda</taxon>
        <taxon>Chelicerata</taxon>
        <taxon>Arachnida</taxon>
        <taxon>Araneae</taxon>
        <taxon>Araneomorphae</taxon>
        <taxon>Entelegynae</taxon>
        <taxon>Eresoidea</taxon>
        <taxon>Eresidae</taxon>
        <taxon>Stegodyphus</taxon>
    </lineage>
</organism>
<evidence type="ECO:0008006" key="3">
    <source>
        <dbReference type="Google" id="ProtNLM"/>
    </source>
</evidence>
<evidence type="ECO:0000313" key="2">
    <source>
        <dbReference type="Proteomes" id="UP000054359"/>
    </source>
</evidence>
<dbReference type="Proteomes" id="UP000054359">
    <property type="component" value="Unassembled WGS sequence"/>
</dbReference>
<dbReference type="AlphaFoldDB" id="A0A087U2F6"/>
<dbReference type="OrthoDB" id="6432178at2759"/>
<name>A0A087U2F6_STEMI</name>
<dbReference type="EMBL" id="KK117838">
    <property type="protein sequence ID" value="KFM71545.1"/>
    <property type="molecule type" value="Genomic_DNA"/>
</dbReference>
<reference evidence="1 2" key="1">
    <citation type="submission" date="2013-11" db="EMBL/GenBank/DDBJ databases">
        <title>Genome sequencing of Stegodyphus mimosarum.</title>
        <authorList>
            <person name="Bechsgaard J."/>
        </authorList>
    </citation>
    <scope>NUCLEOTIDE SEQUENCE [LARGE SCALE GENOMIC DNA]</scope>
</reference>
<accession>A0A087U2F6</accession>
<gene>
    <name evidence="1" type="ORF">X975_26786</name>
</gene>
<evidence type="ECO:0000313" key="1">
    <source>
        <dbReference type="EMBL" id="KFM71545.1"/>
    </source>
</evidence>
<proteinExistence type="predicted"/>
<feature type="non-terminal residue" evidence="1">
    <location>
        <position position="158"/>
    </location>
</feature>
<sequence length="158" mass="17785">MFHIPSTQTLLKMQNCNFSHHLKQISNKALKRLYILKRCVMHLGIRRKTLLNTYTSLVRTTLEYSAPIWAPASSSVKEKIDSVQYGPSKIITGAVSSTNNVKAETECGLASLENRIKLATIKFKNKMQNISQALQTISSSIKHSKHGVEKNRLKRSST</sequence>